<evidence type="ECO:0000313" key="1">
    <source>
        <dbReference type="EMBL" id="JAH60155.1"/>
    </source>
</evidence>
<sequence>MTSYVPVWMDTERMHLRLCTVNFLKSVVM</sequence>
<proteinExistence type="predicted"/>
<reference evidence="1" key="2">
    <citation type="journal article" date="2015" name="Fish Shellfish Immunol.">
        <title>Early steps in the European eel (Anguilla anguilla)-Vibrio vulnificus interaction in the gills: Role of the RtxA13 toxin.</title>
        <authorList>
            <person name="Callol A."/>
            <person name="Pajuelo D."/>
            <person name="Ebbesson L."/>
            <person name="Teles M."/>
            <person name="MacKenzie S."/>
            <person name="Amaro C."/>
        </authorList>
    </citation>
    <scope>NUCLEOTIDE SEQUENCE</scope>
</reference>
<dbReference type="EMBL" id="GBXM01048422">
    <property type="protein sequence ID" value="JAH60155.1"/>
    <property type="molecule type" value="Transcribed_RNA"/>
</dbReference>
<name>A0A0E9U4P7_ANGAN</name>
<protein>
    <submittedName>
        <fullName evidence="1">Uncharacterized protein</fullName>
    </submittedName>
</protein>
<reference evidence="1" key="1">
    <citation type="submission" date="2014-11" db="EMBL/GenBank/DDBJ databases">
        <authorList>
            <person name="Amaro Gonzalez C."/>
        </authorList>
    </citation>
    <scope>NUCLEOTIDE SEQUENCE</scope>
</reference>
<dbReference type="AlphaFoldDB" id="A0A0E9U4P7"/>
<accession>A0A0E9U4P7</accession>
<organism evidence="1">
    <name type="scientific">Anguilla anguilla</name>
    <name type="common">European freshwater eel</name>
    <name type="synonym">Muraena anguilla</name>
    <dbReference type="NCBI Taxonomy" id="7936"/>
    <lineage>
        <taxon>Eukaryota</taxon>
        <taxon>Metazoa</taxon>
        <taxon>Chordata</taxon>
        <taxon>Craniata</taxon>
        <taxon>Vertebrata</taxon>
        <taxon>Euteleostomi</taxon>
        <taxon>Actinopterygii</taxon>
        <taxon>Neopterygii</taxon>
        <taxon>Teleostei</taxon>
        <taxon>Anguilliformes</taxon>
        <taxon>Anguillidae</taxon>
        <taxon>Anguilla</taxon>
    </lineage>
</organism>